<dbReference type="RefSeq" id="WP_160496845.1">
    <property type="nucleotide sequence ID" value="NZ_WUBI01000001.1"/>
</dbReference>
<proteinExistence type="predicted"/>
<name>A0A7X3IJT4_9BACL</name>
<dbReference type="Proteomes" id="UP000460318">
    <property type="component" value="Unassembled WGS sequence"/>
</dbReference>
<dbReference type="GO" id="GO:0051301">
    <property type="term" value="P:cell division"/>
    <property type="evidence" value="ECO:0007669"/>
    <property type="project" value="UniProtKB-KW"/>
</dbReference>
<keyword evidence="1" id="KW-0131">Cell cycle</keyword>
<dbReference type="Gene3D" id="3.30.530.20">
    <property type="match status" value="1"/>
</dbReference>
<dbReference type="InterPro" id="IPR023393">
    <property type="entry name" value="START-like_dom_sf"/>
</dbReference>
<evidence type="ECO:0000313" key="2">
    <source>
        <dbReference type="Proteomes" id="UP000460318"/>
    </source>
</evidence>
<dbReference type="CDD" id="cd07820">
    <property type="entry name" value="SRPBCC_3"/>
    <property type="match status" value="1"/>
</dbReference>
<dbReference type="EMBL" id="WUBI01000001">
    <property type="protein sequence ID" value="MWV43337.1"/>
    <property type="molecule type" value="Genomic_DNA"/>
</dbReference>
<dbReference type="SUPFAM" id="SSF55961">
    <property type="entry name" value="Bet v1-like"/>
    <property type="match status" value="1"/>
</dbReference>
<sequence length="151" mass="17409">MIAVMTETLIDVPADVCFDLARNIQLHTETVWKHTKEKAIAGTTSGMIGAGEFVTFQATHFLIRQKLTSKISEYQRPFLFTDVMVKGAFKSLRHEHTFEDVQGKTCMKDKLIFEAPFGVIGWMTERVILKKYMKSFLEHRNRQLKLLAERA</sequence>
<dbReference type="AlphaFoldDB" id="A0A7X3IJT4"/>
<keyword evidence="1" id="KW-0132">Cell division</keyword>
<gene>
    <name evidence="1" type="ORF">GRF59_06795</name>
</gene>
<reference evidence="1 2" key="1">
    <citation type="submission" date="2019-12" db="EMBL/GenBank/DDBJ databases">
        <title>Paenibacillus sp. nov., an endophytic bacterium isolated from the stem of Dendrobium.</title>
        <authorList>
            <person name="Zhao R."/>
        </authorList>
    </citation>
    <scope>NUCLEOTIDE SEQUENCE [LARGE SCALE GENOMIC DNA]</scope>
    <source>
        <strain evidence="1 2">HJL G12</strain>
    </source>
</reference>
<organism evidence="1 2">
    <name type="scientific">Paenibacillus dendrobii</name>
    <dbReference type="NCBI Taxonomy" id="2691084"/>
    <lineage>
        <taxon>Bacteria</taxon>
        <taxon>Bacillati</taxon>
        <taxon>Bacillota</taxon>
        <taxon>Bacilli</taxon>
        <taxon>Bacillales</taxon>
        <taxon>Paenibacillaceae</taxon>
        <taxon>Paenibacillus</taxon>
    </lineage>
</organism>
<keyword evidence="2" id="KW-1185">Reference proteome</keyword>
<evidence type="ECO:0000313" key="1">
    <source>
        <dbReference type="EMBL" id="MWV43337.1"/>
    </source>
</evidence>
<comment type="caution">
    <text evidence="1">The sequence shown here is derived from an EMBL/GenBank/DDBJ whole genome shotgun (WGS) entry which is preliminary data.</text>
</comment>
<protein>
    <submittedName>
        <fullName evidence="1">Cell division protein</fullName>
    </submittedName>
</protein>
<accession>A0A7X3IJT4</accession>